<evidence type="ECO:0000259" key="8">
    <source>
        <dbReference type="Pfam" id="PF02687"/>
    </source>
</evidence>
<feature type="transmembrane region" description="Helical" evidence="7">
    <location>
        <begin position="21"/>
        <end position="42"/>
    </location>
</feature>
<dbReference type="EMBL" id="MHIZ01000037">
    <property type="protein sequence ID" value="OGY59316.1"/>
    <property type="molecule type" value="Genomic_DNA"/>
</dbReference>
<dbReference type="Proteomes" id="UP000178808">
    <property type="component" value="Unassembled WGS sequence"/>
</dbReference>
<evidence type="ECO:0000259" key="9">
    <source>
        <dbReference type="Pfam" id="PF12704"/>
    </source>
</evidence>
<dbReference type="AlphaFoldDB" id="A0A1G1Z5L0"/>
<accession>A0A1G1Z5L0</accession>
<evidence type="ECO:0000256" key="3">
    <source>
        <dbReference type="ARBA" id="ARBA00022692"/>
    </source>
</evidence>
<feature type="transmembrane region" description="Helical" evidence="7">
    <location>
        <begin position="375"/>
        <end position="397"/>
    </location>
</feature>
<dbReference type="PANTHER" id="PTHR30572:SF4">
    <property type="entry name" value="ABC TRANSPORTER PERMEASE YTRF"/>
    <property type="match status" value="1"/>
</dbReference>
<comment type="similarity">
    <text evidence="6">Belongs to the ABC-4 integral membrane protein family.</text>
</comment>
<dbReference type="InterPro" id="IPR003838">
    <property type="entry name" value="ABC3_permease_C"/>
</dbReference>
<organism evidence="10 11">
    <name type="scientific">Candidatus Colwellbacteria bacterium RIFCSPLOWO2_02_FULL_44_20b</name>
    <dbReference type="NCBI Taxonomy" id="1797691"/>
    <lineage>
        <taxon>Bacteria</taxon>
        <taxon>Candidatus Colwelliibacteriota</taxon>
    </lineage>
</organism>
<feature type="transmembrane region" description="Helical" evidence="7">
    <location>
        <begin position="284"/>
        <end position="310"/>
    </location>
</feature>
<feature type="domain" description="MacB-like periplasmic core" evidence="9">
    <location>
        <begin position="21"/>
        <end position="245"/>
    </location>
</feature>
<evidence type="ECO:0000313" key="11">
    <source>
        <dbReference type="Proteomes" id="UP000178808"/>
    </source>
</evidence>
<keyword evidence="5 7" id="KW-0472">Membrane</keyword>
<dbReference type="InterPro" id="IPR050250">
    <property type="entry name" value="Macrolide_Exporter_MacB"/>
</dbReference>
<evidence type="ECO:0000256" key="2">
    <source>
        <dbReference type="ARBA" id="ARBA00022475"/>
    </source>
</evidence>
<protein>
    <recommendedName>
        <fullName evidence="12">Multidrug ABC transporter substrate-binding protein</fullName>
    </recommendedName>
</protein>
<dbReference type="GO" id="GO:0005886">
    <property type="term" value="C:plasma membrane"/>
    <property type="evidence" value="ECO:0007669"/>
    <property type="project" value="UniProtKB-SubCell"/>
</dbReference>
<dbReference type="InterPro" id="IPR025857">
    <property type="entry name" value="MacB_PCD"/>
</dbReference>
<evidence type="ECO:0000256" key="4">
    <source>
        <dbReference type="ARBA" id="ARBA00022989"/>
    </source>
</evidence>
<comment type="caution">
    <text evidence="10">The sequence shown here is derived from an EMBL/GenBank/DDBJ whole genome shotgun (WGS) entry which is preliminary data.</text>
</comment>
<evidence type="ECO:0008006" key="12">
    <source>
        <dbReference type="Google" id="ProtNLM"/>
    </source>
</evidence>
<feature type="transmembrane region" description="Helical" evidence="7">
    <location>
        <begin position="339"/>
        <end position="363"/>
    </location>
</feature>
<evidence type="ECO:0000313" key="10">
    <source>
        <dbReference type="EMBL" id="OGY59316.1"/>
    </source>
</evidence>
<evidence type="ECO:0000256" key="5">
    <source>
        <dbReference type="ARBA" id="ARBA00023136"/>
    </source>
</evidence>
<comment type="subcellular location">
    <subcellularLocation>
        <location evidence="1">Cell membrane</location>
        <topology evidence="1">Multi-pass membrane protein</topology>
    </subcellularLocation>
</comment>
<dbReference type="GO" id="GO:0022857">
    <property type="term" value="F:transmembrane transporter activity"/>
    <property type="evidence" value="ECO:0007669"/>
    <property type="project" value="TreeGrafter"/>
</dbReference>
<keyword evidence="2" id="KW-1003">Cell membrane</keyword>
<keyword evidence="3 7" id="KW-0812">Transmembrane</keyword>
<name>A0A1G1Z5L0_9BACT</name>
<feature type="domain" description="ABC3 transporter permease C-terminal" evidence="8">
    <location>
        <begin position="288"/>
        <end position="407"/>
    </location>
</feature>
<evidence type="ECO:0000256" key="7">
    <source>
        <dbReference type="SAM" id="Phobius"/>
    </source>
</evidence>
<evidence type="ECO:0000256" key="1">
    <source>
        <dbReference type="ARBA" id="ARBA00004651"/>
    </source>
</evidence>
<keyword evidence="4 7" id="KW-1133">Transmembrane helix</keyword>
<dbReference type="Pfam" id="PF12704">
    <property type="entry name" value="MacB_PCD"/>
    <property type="match status" value="1"/>
</dbReference>
<evidence type="ECO:0000256" key="6">
    <source>
        <dbReference type="ARBA" id="ARBA00038076"/>
    </source>
</evidence>
<sequence length="414" mass="44584">MLLRDSFKTAVHGLRHAKVRSLLTMLGIVIGIASVILLMSIGSSAQSLILDQVRGIGSDLVFIVPGATKGSRFSSPPSAQGIIIKTLTERDADALRREQSLLAVAPEVRGQTKVVYQNNDLTVTFGGVTHEFFIVRNLELSSGRTFTETDVRSFNHVAVIGSKLAETLFGSQTAVDKTIRVKNLSIRVIGVLDEEGLGPMGVDQDNMVLLPLSVAQKQLLGIDYYNLVTAQANSAYTAEFAQGRIVSVLRQNHRITDPDKDDFTVQTQEDALSLLGDITSIMTVFLTSIAFISLVVGGIGIMNIMLVSVVERTKEIGLRKALGATNGDILQQFLLESMLLTFLGGVIGILIGAFFVTLAYLILSNTLATGWAFSLPPSAIGLAVTVSTLTGVVFGLYPARKASRKDPIEALRYE</sequence>
<dbReference type="Pfam" id="PF02687">
    <property type="entry name" value="FtsX"/>
    <property type="match status" value="1"/>
</dbReference>
<dbReference type="PANTHER" id="PTHR30572">
    <property type="entry name" value="MEMBRANE COMPONENT OF TRANSPORTER-RELATED"/>
    <property type="match status" value="1"/>
</dbReference>
<proteinExistence type="inferred from homology"/>
<reference evidence="10 11" key="1">
    <citation type="journal article" date="2016" name="Nat. Commun.">
        <title>Thousands of microbial genomes shed light on interconnected biogeochemical processes in an aquifer system.</title>
        <authorList>
            <person name="Anantharaman K."/>
            <person name="Brown C.T."/>
            <person name="Hug L.A."/>
            <person name="Sharon I."/>
            <person name="Castelle C.J."/>
            <person name="Probst A.J."/>
            <person name="Thomas B.C."/>
            <person name="Singh A."/>
            <person name="Wilkins M.J."/>
            <person name="Karaoz U."/>
            <person name="Brodie E.L."/>
            <person name="Williams K.H."/>
            <person name="Hubbard S.S."/>
            <person name="Banfield J.F."/>
        </authorList>
    </citation>
    <scope>NUCLEOTIDE SEQUENCE [LARGE SCALE GENOMIC DNA]</scope>
</reference>
<gene>
    <name evidence="10" type="ORF">A3I31_02255</name>
</gene>